<feature type="compositionally biased region" description="Polar residues" evidence="7">
    <location>
        <begin position="762"/>
        <end position="777"/>
    </location>
</feature>
<sequence>MKQRISALDLQILAVELKSALEGFRLSNIYNIADSSRQFLLKFNKPDSKANVVVDCGLRIHLTEFNRPVPPTPSGFVVKLRKHLKSKRLTALRQVTGDRILVLEFADGLFYLVLEFFSAGNVILLDHERKILALQRIVHEHENKVGEVYNMFDETTFDENMNDTQDERERTYSLELVNSWMNECETKFKSELSILSQNESKNKKVKVMSIHKLLLSKVPHLSSDLLSKNLRIHGFNPSSSCLEYIGKKDEILNLLLETEKEYKNLLNADEKTGYIIAKKNPLYKIDTPGYDLEYIYENFHPFIPHIPATDEDKSKVIKIEGDYNKTLDDFFSTIESSKYALKIQNQEQQAKQKIEAARQENKKRIDALREQQASNETKGNLLIANVDLVEEVKSAVLGLVNQQMDWNTIEKLIQSEQNKGNKIAKHVSLPLDLKNNKIKILLPNTDEEDSTSSDDSDSDSSSDDDSEIDSSEEENSDVSDFETEEGVETSTKKDKKKVSQKKNSKVDKFSLNKTVVAIDLGLSAYANASTYFNMKKDHAEKQKKVEKNIEKAMKNIEDKIGKQLQKKLKESHDVLKKIRKPYFFEKYFWFYSTEGFLVMLGKSNVETDQIYSRYIEDDDIFMSNSFDTKVWIKNPERVEVPPNTLMQAGILCMSASPAWQKKIASSPWWCFAKNVTKFDDVDGSVLAPGVFRLRNEKQINMLPPAQLVMGVGFMWKKKTQENELENEQSETDTSESESEEISESKEIPSTNETAAEVDSLDNKTGTELTENSEETNMNITNASKQSSAASLKDIEGICDDESDNRSESVMSAEKEMSELTLSSKVKKQVRGKKGKLKKMQKKYADQDEDEKRIRLEALGTLKGVEKQKQREAEEKKKQELREHKKIRREKQKQLQALKFNKNEKVKVDYEKIRTELVPNLTKEEEISDIVPVFAPWPAMLKYKYKVKIQPGNAKKTKTLSEVLNYFKNREVDPTMSNKELDWPREHEYIKTMKEQEMVLMISVDKLKATLPSQGKNSSKSSKNGKTQKKKK</sequence>
<organism evidence="10 11">
    <name type="scientific">Candida glabrata</name>
    <name type="common">Yeast</name>
    <name type="synonym">Torulopsis glabrata</name>
    <dbReference type="NCBI Taxonomy" id="5478"/>
    <lineage>
        <taxon>Eukaryota</taxon>
        <taxon>Fungi</taxon>
        <taxon>Dikarya</taxon>
        <taxon>Ascomycota</taxon>
        <taxon>Saccharomycotina</taxon>
        <taxon>Saccharomycetes</taxon>
        <taxon>Saccharomycetales</taxon>
        <taxon>Saccharomycetaceae</taxon>
        <taxon>Nakaseomyces</taxon>
    </lineage>
</organism>
<dbReference type="PANTHER" id="PTHR15239:SF6">
    <property type="entry name" value="RIBOSOME QUALITY CONTROL COMPLEX SUBUNIT NEMF"/>
    <property type="match status" value="1"/>
</dbReference>
<dbReference type="GO" id="GO:0010494">
    <property type="term" value="C:cytoplasmic stress granule"/>
    <property type="evidence" value="ECO:0007669"/>
    <property type="project" value="EnsemblFungi"/>
</dbReference>
<feature type="compositionally biased region" description="Low complexity" evidence="7">
    <location>
        <begin position="1012"/>
        <end position="1024"/>
    </location>
</feature>
<feature type="compositionally biased region" description="Acidic residues" evidence="7">
    <location>
        <begin position="445"/>
        <end position="487"/>
    </location>
</feature>
<feature type="region of interest" description="Disordered" evidence="7">
    <location>
        <begin position="720"/>
        <end position="777"/>
    </location>
</feature>
<feature type="compositionally biased region" description="Acidic residues" evidence="7">
    <location>
        <begin position="722"/>
        <end position="741"/>
    </location>
</feature>
<comment type="caution">
    <text evidence="10">The sequence shown here is derived from an EMBL/GenBank/DDBJ whole genome shotgun (WGS) entry which is preliminary data.</text>
</comment>
<dbReference type="FunFam" id="2.30.310.10:FF:000003">
    <property type="entry name" value="Zinc knuckle domain containing protein"/>
    <property type="match status" value="1"/>
</dbReference>
<feature type="compositionally biased region" description="Basic and acidic residues" evidence="7">
    <location>
        <begin position="864"/>
        <end position="882"/>
    </location>
</feature>
<dbReference type="GO" id="GO:0043023">
    <property type="term" value="F:ribosomal large subunit binding"/>
    <property type="evidence" value="ECO:0007669"/>
    <property type="project" value="EnsemblFungi"/>
</dbReference>
<dbReference type="GO" id="GO:1990112">
    <property type="term" value="C:RQC complex"/>
    <property type="evidence" value="ECO:0007669"/>
    <property type="project" value="EnsemblFungi"/>
</dbReference>
<dbReference type="GO" id="GO:0043043">
    <property type="term" value="P:peptide biosynthetic process"/>
    <property type="evidence" value="ECO:0007669"/>
    <property type="project" value="EnsemblFungi"/>
</dbReference>
<evidence type="ECO:0000256" key="4">
    <source>
        <dbReference type="ARBA" id="ARBA00023054"/>
    </source>
</evidence>
<feature type="coiled-coil region" evidence="6">
    <location>
        <begin position="340"/>
        <end position="371"/>
    </location>
</feature>
<dbReference type="Pfam" id="PF11923">
    <property type="entry name" value="NFACT-C"/>
    <property type="match status" value="1"/>
</dbReference>
<dbReference type="VEuPathDB" id="FungiDB:GWK60_L12837"/>
<proteinExistence type="inferred from homology"/>
<evidence type="ECO:0000256" key="1">
    <source>
        <dbReference type="ARBA" id="ARBA00004496"/>
    </source>
</evidence>
<dbReference type="PANTHER" id="PTHR15239">
    <property type="entry name" value="NUCLEAR EXPORT MEDIATOR FACTOR NEMF"/>
    <property type="match status" value="1"/>
</dbReference>
<evidence type="ECO:0000313" key="11">
    <source>
        <dbReference type="Proteomes" id="UP000054886"/>
    </source>
</evidence>
<comment type="subcellular location">
    <subcellularLocation>
        <location evidence="1">Cytoplasm</location>
    </subcellularLocation>
</comment>
<feature type="domain" description="NFACT RNA-binding" evidence="8">
    <location>
        <begin position="586"/>
        <end position="694"/>
    </location>
</feature>
<feature type="compositionally biased region" description="Basic residues" evidence="7">
    <location>
        <begin position="825"/>
        <end position="841"/>
    </location>
</feature>
<dbReference type="AlphaFoldDB" id="A0A0W0CG49"/>
<dbReference type="VEuPathDB" id="FungiDB:CAGL0L08822g"/>
<evidence type="ECO:0000256" key="5">
    <source>
        <dbReference type="ARBA" id="ARBA00070414"/>
    </source>
</evidence>
<evidence type="ECO:0000256" key="2">
    <source>
        <dbReference type="ARBA" id="ARBA00008318"/>
    </source>
</evidence>
<dbReference type="InterPro" id="IPR051608">
    <property type="entry name" value="RQC_Subunit_NEMF"/>
</dbReference>
<dbReference type="VEuPathDB" id="FungiDB:GVI51_L08789"/>
<dbReference type="Pfam" id="PF05833">
    <property type="entry name" value="NFACT_N"/>
    <property type="match status" value="1"/>
</dbReference>
<evidence type="ECO:0000256" key="7">
    <source>
        <dbReference type="SAM" id="MobiDB-lite"/>
    </source>
</evidence>
<dbReference type="GO" id="GO:0000049">
    <property type="term" value="F:tRNA binding"/>
    <property type="evidence" value="ECO:0007669"/>
    <property type="project" value="EnsemblFungi"/>
</dbReference>
<evidence type="ECO:0000256" key="6">
    <source>
        <dbReference type="SAM" id="Coils"/>
    </source>
</evidence>
<dbReference type="GO" id="GO:0140708">
    <property type="term" value="P:CAT tailing"/>
    <property type="evidence" value="ECO:0007669"/>
    <property type="project" value="EnsemblFungi"/>
</dbReference>
<feature type="region of interest" description="Disordered" evidence="7">
    <location>
        <begin position="825"/>
        <end position="847"/>
    </location>
</feature>
<dbReference type="Proteomes" id="UP000054886">
    <property type="component" value="Unassembled WGS sequence"/>
</dbReference>
<feature type="region of interest" description="Disordered" evidence="7">
    <location>
        <begin position="1009"/>
        <end position="1031"/>
    </location>
</feature>
<comment type="similarity">
    <text evidence="2">Belongs to the NEMF family.</text>
</comment>
<gene>
    <name evidence="10" type="ORF">AO440_005195</name>
</gene>
<name>A0A0W0CG49_CANGB</name>
<reference evidence="10 11" key="1">
    <citation type="submission" date="2015-10" db="EMBL/GenBank/DDBJ databases">
        <title>Draft genomes sequences of Candida glabrata isolates 1A, 1B, 2A, 2B, 3A and 3B.</title>
        <authorList>
            <person name="Haavelsrud O.E."/>
            <person name="Gaustad P."/>
        </authorList>
    </citation>
    <scope>NUCLEOTIDE SEQUENCE [LARGE SCALE GENOMIC DNA]</scope>
    <source>
        <strain evidence="10">910700640</strain>
    </source>
</reference>
<dbReference type="Gene3D" id="2.30.310.10">
    <property type="entry name" value="ibrinogen binding protein from staphylococcus aureus domain"/>
    <property type="match status" value="1"/>
</dbReference>
<dbReference type="InterPro" id="IPR021846">
    <property type="entry name" value="NFACT-C"/>
</dbReference>
<feature type="region of interest" description="Disordered" evidence="7">
    <location>
        <begin position="442"/>
        <end position="499"/>
    </location>
</feature>
<protein>
    <recommendedName>
        <fullName evidence="5">Ribosome quality control complex subunit 2</fullName>
    </recommendedName>
</protein>
<feature type="region of interest" description="Disordered" evidence="7">
    <location>
        <begin position="864"/>
        <end position="889"/>
    </location>
</feature>
<dbReference type="InterPro" id="IPR008532">
    <property type="entry name" value="NFACT_RNA-bd"/>
</dbReference>
<dbReference type="GO" id="GO:0022626">
    <property type="term" value="C:cytosolic ribosome"/>
    <property type="evidence" value="ECO:0007669"/>
    <property type="project" value="EnsemblFungi"/>
</dbReference>
<evidence type="ECO:0000256" key="3">
    <source>
        <dbReference type="ARBA" id="ARBA00022490"/>
    </source>
</evidence>
<accession>A0A0W0CG49</accession>
<evidence type="ECO:0000313" key="10">
    <source>
        <dbReference type="EMBL" id="KTA98387.1"/>
    </source>
</evidence>
<keyword evidence="3" id="KW-0963">Cytoplasm</keyword>
<feature type="coiled-coil region" evidence="6">
    <location>
        <begin position="535"/>
        <end position="562"/>
    </location>
</feature>
<feature type="domain" description="NFACT protein C-terminal" evidence="9">
    <location>
        <begin position="908"/>
        <end position="1008"/>
    </location>
</feature>
<evidence type="ECO:0000259" key="9">
    <source>
        <dbReference type="Pfam" id="PF11923"/>
    </source>
</evidence>
<keyword evidence="4 6" id="KW-0175">Coiled coil</keyword>
<dbReference type="GO" id="GO:1904678">
    <property type="term" value="F:alpha-aminoacyl-tRNA binding"/>
    <property type="evidence" value="ECO:0007669"/>
    <property type="project" value="EnsemblFungi"/>
</dbReference>
<dbReference type="EMBL" id="LLZZ01000153">
    <property type="protein sequence ID" value="KTA98387.1"/>
    <property type="molecule type" value="Genomic_DNA"/>
</dbReference>
<evidence type="ECO:0000259" key="8">
    <source>
        <dbReference type="Pfam" id="PF05670"/>
    </source>
</evidence>
<dbReference type="VEuPathDB" id="FungiDB:B1J91_L08822g"/>
<dbReference type="Pfam" id="PF05670">
    <property type="entry name" value="NFACT-R_1"/>
    <property type="match status" value="1"/>
</dbReference>